<reference evidence="1" key="1">
    <citation type="submission" date="2019-08" db="EMBL/GenBank/DDBJ databases">
        <authorList>
            <person name="Kucharzyk K."/>
            <person name="Murdoch R.W."/>
            <person name="Higgins S."/>
            <person name="Loffler F."/>
        </authorList>
    </citation>
    <scope>NUCLEOTIDE SEQUENCE</scope>
</reference>
<dbReference type="EMBL" id="VSSQ01055608">
    <property type="protein sequence ID" value="MPN09497.1"/>
    <property type="molecule type" value="Genomic_DNA"/>
</dbReference>
<sequence length="111" mass="12189">MLCKLFFLHGSSFPAVSPERKAKRAQKNRAASCMGKRPGFDVGSKKAQASLPALLVAFYLFHFHAEALAGTVQALLYRHAVLRLQHSIGCFSNAALFQKIPPVAFQIAEFV</sequence>
<dbReference type="AlphaFoldDB" id="A0A645F5N6"/>
<protein>
    <submittedName>
        <fullName evidence="1">Uncharacterized protein</fullName>
    </submittedName>
</protein>
<comment type="caution">
    <text evidence="1">The sequence shown here is derived from an EMBL/GenBank/DDBJ whole genome shotgun (WGS) entry which is preliminary data.</text>
</comment>
<evidence type="ECO:0000313" key="1">
    <source>
        <dbReference type="EMBL" id="MPN09497.1"/>
    </source>
</evidence>
<organism evidence="1">
    <name type="scientific">bioreactor metagenome</name>
    <dbReference type="NCBI Taxonomy" id="1076179"/>
    <lineage>
        <taxon>unclassified sequences</taxon>
        <taxon>metagenomes</taxon>
        <taxon>ecological metagenomes</taxon>
    </lineage>
</organism>
<proteinExistence type="predicted"/>
<name>A0A645F5N6_9ZZZZ</name>
<accession>A0A645F5N6</accession>
<gene>
    <name evidence="1" type="ORF">SDC9_156787</name>
</gene>